<dbReference type="EMBL" id="BSDR01000001">
    <property type="protein sequence ID" value="GLI34446.1"/>
    <property type="molecule type" value="Genomic_DNA"/>
</dbReference>
<evidence type="ECO:0000313" key="3">
    <source>
        <dbReference type="Proteomes" id="UP001144372"/>
    </source>
</evidence>
<sequence length="472" mass="51751">MGVAVILSVSFLLFTAGLMMASAAFASGEQTMAQEGPCAGLVRPRDFVYLGAFRLPGGDIRPKTFMYGGSAMTFNPDGDPSGPADGFPGSLFIMGHDRLPYGELPNGNQVAEISIPVPVVSKNLGGLNRAGFLQRFQNVTRGRFKGMDELPRVGMQYLNTRATGPKIHIGWGQHLEPDTSPATHAWFDPNLREPNFQGTWFIGNRSFYSVNGYMLDIPSTWAKKHTGGRVLGTGRFRDGGWSGMGPALFAYRPWSGSHGTPAAPGAHLKEKVLLLYENSMNTSKIRNCLKGYQHPDEWEGAAWITTSTGKSAVLFAGTKSVGTKYWYGFVNPAGPNLPCVAEDLVGQFDVCRMADGTPCPKADLTECKGHNDYRGWWTTRFEARFILYDPAGLARVAAGEIKSWKPQPYASVGIDRHLFLNPEGVEPAMLGTGVQRRYRIGDIAYDRANDLLYVLELFADSAKPVVHVWRVR</sequence>
<organism evidence="2 3">
    <name type="scientific">Desulforhabdus amnigena</name>
    <dbReference type="NCBI Taxonomy" id="40218"/>
    <lineage>
        <taxon>Bacteria</taxon>
        <taxon>Pseudomonadati</taxon>
        <taxon>Thermodesulfobacteriota</taxon>
        <taxon>Syntrophobacteria</taxon>
        <taxon>Syntrophobacterales</taxon>
        <taxon>Syntrophobacteraceae</taxon>
        <taxon>Desulforhabdus</taxon>
    </lineage>
</organism>
<proteinExistence type="predicted"/>
<name>A0A9W6FTW3_9BACT</name>
<protein>
    <recommendedName>
        <fullName evidence="4">DUF4185 domain-containing protein</fullName>
    </recommendedName>
</protein>
<keyword evidence="1" id="KW-0732">Signal</keyword>
<comment type="caution">
    <text evidence="2">The sequence shown here is derived from an EMBL/GenBank/DDBJ whole genome shotgun (WGS) entry which is preliminary data.</text>
</comment>
<dbReference type="AlphaFoldDB" id="A0A9W6FTW3"/>
<reference evidence="2" key="1">
    <citation type="submission" date="2022-12" db="EMBL/GenBank/DDBJ databases">
        <title>Reference genome sequencing for broad-spectrum identification of bacterial and archaeal isolates by mass spectrometry.</title>
        <authorList>
            <person name="Sekiguchi Y."/>
            <person name="Tourlousse D.M."/>
        </authorList>
    </citation>
    <scope>NUCLEOTIDE SEQUENCE</scope>
    <source>
        <strain evidence="2">ASRB1</strain>
    </source>
</reference>
<feature type="signal peptide" evidence="1">
    <location>
        <begin position="1"/>
        <end position="26"/>
    </location>
</feature>
<dbReference type="RefSeq" id="WP_281793703.1">
    <property type="nucleotide sequence ID" value="NZ_BSDR01000001.1"/>
</dbReference>
<accession>A0A9W6FTW3</accession>
<evidence type="ECO:0000313" key="2">
    <source>
        <dbReference type="EMBL" id="GLI34446.1"/>
    </source>
</evidence>
<dbReference type="Proteomes" id="UP001144372">
    <property type="component" value="Unassembled WGS sequence"/>
</dbReference>
<keyword evidence="3" id="KW-1185">Reference proteome</keyword>
<feature type="chain" id="PRO_5040787322" description="DUF4185 domain-containing protein" evidence="1">
    <location>
        <begin position="27"/>
        <end position="472"/>
    </location>
</feature>
<evidence type="ECO:0008006" key="4">
    <source>
        <dbReference type="Google" id="ProtNLM"/>
    </source>
</evidence>
<evidence type="ECO:0000256" key="1">
    <source>
        <dbReference type="SAM" id="SignalP"/>
    </source>
</evidence>
<gene>
    <name evidence="2" type="ORF">DAMNIGENAA_18790</name>
</gene>